<dbReference type="SUPFAM" id="SSF52518">
    <property type="entry name" value="Thiamin diphosphate-binding fold (THDP-binding)"/>
    <property type="match status" value="2"/>
</dbReference>
<accession>A0A9P6IBA8</accession>
<dbReference type="GO" id="GO:0030976">
    <property type="term" value="F:thiamine pyrophosphate binding"/>
    <property type="evidence" value="ECO:0007669"/>
    <property type="project" value="InterPro"/>
</dbReference>
<comment type="caution">
    <text evidence="5">The sequence shown here is derived from an EMBL/GenBank/DDBJ whole genome shotgun (WGS) entry which is preliminary data.</text>
</comment>
<evidence type="ECO:0000259" key="4">
    <source>
        <dbReference type="Pfam" id="PF02776"/>
    </source>
</evidence>
<dbReference type="InterPro" id="IPR012001">
    <property type="entry name" value="Thiamin_PyroP_enz_TPP-bd_dom"/>
</dbReference>
<dbReference type="Pfam" id="PF02776">
    <property type="entry name" value="TPP_enzyme_N"/>
    <property type="match status" value="1"/>
</dbReference>
<dbReference type="InterPro" id="IPR011766">
    <property type="entry name" value="TPP_enzyme_TPP-bd"/>
</dbReference>
<dbReference type="Gene3D" id="3.40.50.1220">
    <property type="entry name" value="TPP-binding domain"/>
    <property type="match status" value="1"/>
</dbReference>
<evidence type="ECO:0000256" key="2">
    <source>
        <dbReference type="ARBA" id="ARBA00023052"/>
    </source>
</evidence>
<dbReference type="OrthoDB" id="4817295at2759"/>
<dbReference type="SUPFAM" id="SSF52467">
    <property type="entry name" value="DHS-like NAD/FAD-binding domain"/>
    <property type="match status" value="1"/>
</dbReference>
<dbReference type="Gene3D" id="3.40.50.970">
    <property type="match status" value="2"/>
</dbReference>
<name>A0A9P6IBA8_9PEZI</name>
<dbReference type="CDD" id="cd07035">
    <property type="entry name" value="TPP_PYR_POX_like"/>
    <property type="match status" value="1"/>
</dbReference>
<evidence type="ECO:0000256" key="1">
    <source>
        <dbReference type="ARBA" id="ARBA00007812"/>
    </source>
</evidence>
<evidence type="ECO:0000313" key="6">
    <source>
        <dbReference type="Proteomes" id="UP000781932"/>
    </source>
</evidence>
<dbReference type="PANTHER" id="PTHR18968:SF164">
    <property type="entry name" value="PYRUVATE DECARBOXYLASE"/>
    <property type="match status" value="1"/>
</dbReference>
<feature type="domain" description="Thiamine pyrophosphate enzyme TPP-binding" evidence="3">
    <location>
        <begin position="444"/>
        <end position="590"/>
    </location>
</feature>
<dbReference type="GO" id="GO:0003984">
    <property type="term" value="F:acetolactate synthase activity"/>
    <property type="evidence" value="ECO:0007669"/>
    <property type="project" value="TreeGrafter"/>
</dbReference>
<dbReference type="GO" id="GO:0005739">
    <property type="term" value="C:mitochondrion"/>
    <property type="evidence" value="ECO:0007669"/>
    <property type="project" value="TreeGrafter"/>
</dbReference>
<dbReference type="InterPro" id="IPR029061">
    <property type="entry name" value="THDP-binding"/>
</dbReference>
<reference evidence="5" key="2">
    <citation type="submission" date="2020-11" db="EMBL/GenBank/DDBJ databases">
        <title>Whole genome sequencing of Colletotrichum sp.</title>
        <authorList>
            <person name="Li H."/>
        </authorList>
    </citation>
    <scope>NUCLEOTIDE SEQUENCE</scope>
    <source>
        <strain evidence="5">CkLH20</strain>
    </source>
</reference>
<keyword evidence="6" id="KW-1185">Reference proteome</keyword>
<dbReference type="CDD" id="cd02002">
    <property type="entry name" value="TPP_BFDC"/>
    <property type="match status" value="1"/>
</dbReference>
<sequence>MNAESPTQFEQTMAASSKCLERDVPRHYTASFAFFESLMDAGVTHCFCNFGSDHPSMLEAIVEGQKSRNDNFPTIITCPSEMVAMSMADGFARVTGKPQAVIVHVDVGTQALGCAVHNASVGRVPLLIFAGLSPFTIEGELQGSRTEYIQWLQDVHNQRAVIDQYCRYTAEIRSGVNIKQMVNRALSFATSDPKGPVYLCAAREVLEAEMAPYSIGNRYWSPVEPAALHPSSVETISTALVHAEEPLVVTGYCGRDTRVPGELVKLATSIKGLRVFDAGGSEMCFPANHPAWLGCGYAGDDSIRTADVILVIDCDVPWIPMRCKPRTDAVVFHVDVDPLKQNMPVFYIDAQHRYQANAYAALTQINECIQEMSHLQPTLQSARFSERWDRLRQSFEGRLSLIALGAMPTPEGYFEAPYLVNCLRKALPEDTIFVVEAVTNTKEVSDQLQLTSPGSWFNSGGGGLGWSGGAALGIKLATEFTGEKKFVCQIVGDGSYLFSFPASVYWIAARYNIPVLTVVLNNNGWNAPRNSLLYTRPDAPALNLPKEALNISFTPAPDYAGIARAAGFGEIGSFRASRADELGDQLKKAVTFVLGGRSAVFDAQLNGPDGKFAGTER</sequence>
<gene>
    <name evidence="5" type="ORF">CkaCkLH20_06866</name>
</gene>
<dbReference type="EMBL" id="JAATWM020000021">
    <property type="protein sequence ID" value="KAF9875485.1"/>
    <property type="molecule type" value="Genomic_DNA"/>
</dbReference>
<dbReference type="GO" id="GO:0009097">
    <property type="term" value="P:isoleucine biosynthetic process"/>
    <property type="evidence" value="ECO:0007669"/>
    <property type="project" value="TreeGrafter"/>
</dbReference>
<protein>
    <submittedName>
        <fullName evidence="5">Thiamine pyrophosphate enzyme</fullName>
    </submittedName>
</protein>
<reference evidence="5" key="1">
    <citation type="submission" date="2020-03" db="EMBL/GenBank/DDBJ databases">
        <authorList>
            <person name="He L."/>
        </authorList>
    </citation>
    <scope>NUCLEOTIDE SEQUENCE</scope>
    <source>
        <strain evidence="5">CkLH20</strain>
    </source>
</reference>
<dbReference type="InterPro" id="IPR045229">
    <property type="entry name" value="TPP_enz"/>
</dbReference>
<dbReference type="GO" id="GO:0050660">
    <property type="term" value="F:flavin adenine dinucleotide binding"/>
    <property type="evidence" value="ECO:0007669"/>
    <property type="project" value="TreeGrafter"/>
</dbReference>
<dbReference type="GeneID" id="62162657"/>
<dbReference type="GO" id="GO:0005948">
    <property type="term" value="C:acetolactate synthase complex"/>
    <property type="evidence" value="ECO:0007669"/>
    <property type="project" value="TreeGrafter"/>
</dbReference>
<evidence type="ECO:0000259" key="3">
    <source>
        <dbReference type="Pfam" id="PF02775"/>
    </source>
</evidence>
<evidence type="ECO:0000313" key="5">
    <source>
        <dbReference type="EMBL" id="KAF9875485.1"/>
    </source>
</evidence>
<dbReference type="Proteomes" id="UP000781932">
    <property type="component" value="Unassembled WGS sequence"/>
</dbReference>
<comment type="similarity">
    <text evidence="1">Belongs to the TPP enzyme family.</text>
</comment>
<dbReference type="Pfam" id="PF02775">
    <property type="entry name" value="TPP_enzyme_C"/>
    <property type="match status" value="1"/>
</dbReference>
<dbReference type="PANTHER" id="PTHR18968">
    <property type="entry name" value="THIAMINE PYROPHOSPHATE ENZYMES"/>
    <property type="match status" value="1"/>
</dbReference>
<dbReference type="AlphaFoldDB" id="A0A9P6IBA8"/>
<organism evidence="5 6">
    <name type="scientific">Colletotrichum karsti</name>
    <dbReference type="NCBI Taxonomy" id="1095194"/>
    <lineage>
        <taxon>Eukaryota</taxon>
        <taxon>Fungi</taxon>
        <taxon>Dikarya</taxon>
        <taxon>Ascomycota</taxon>
        <taxon>Pezizomycotina</taxon>
        <taxon>Sordariomycetes</taxon>
        <taxon>Hypocreomycetidae</taxon>
        <taxon>Glomerellales</taxon>
        <taxon>Glomerellaceae</taxon>
        <taxon>Colletotrichum</taxon>
        <taxon>Colletotrichum boninense species complex</taxon>
    </lineage>
</organism>
<dbReference type="InterPro" id="IPR029035">
    <property type="entry name" value="DHS-like_NAD/FAD-binding_dom"/>
</dbReference>
<dbReference type="RefSeq" id="XP_038744946.1">
    <property type="nucleotide sequence ID" value="XM_038889583.1"/>
</dbReference>
<feature type="domain" description="Thiamine pyrophosphate enzyme N-terminal TPP-binding" evidence="4">
    <location>
        <begin position="30"/>
        <end position="146"/>
    </location>
</feature>
<proteinExistence type="inferred from homology"/>
<dbReference type="NCBIfam" id="NF006203">
    <property type="entry name" value="PRK08327.1"/>
    <property type="match status" value="1"/>
</dbReference>
<keyword evidence="2" id="KW-0786">Thiamine pyrophosphate</keyword>
<dbReference type="GO" id="GO:0009099">
    <property type="term" value="P:L-valine biosynthetic process"/>
    <property type="evidence" value="ECO:0007669"/>
    <property type="project" value="TreeGrafter"/>
</dbReference>